<protein>
    <submittedName>
        <fullName evidence="1">Uncharacterized protein</fullName>
    </submittedName>
</protein>
<dbReference type="EMBL" id="GBXM01048870">
    <property type="protein sequence ID" value="JAH59707.1"/>
    <property type="molecule type" value="Transcribed_RNA"/>
</dbReference>
<organism evidence="1">
    <name type="scientific">Anguilla anguilla</name>
    <name type="common">European freshwater eel</name>
    <name type="synonym">Muraena anguilla</name>
    <dbReference type="NCBI Taxonomy" id="7936"/>
    <lineage>
        <taxon>Eukaryota</taxon>
        <taxon>Metazoa</taxon>
        <taxon>Chordata</taxon>
        <taxon>Craniata</taxon>
        <taxon>Vertebrata</taxon>
        <taxon>Euteleostomi</taxon>
        <taxon>Actinopterygii</taxon>
        <taxon>Neopterygii</taxon>
        <taxon>Teleostei</taxon>
        <taxon>Anguilliformes</taxon>
        <taxon>Anguillidae</taxon>
        <taxon>Anguilla</taxon>
    </lineage>
</organism>
<name>A0A0E9U1T0_ANGAN</name>
<reference evidence="1" key="1">
    <citation type="submission" date="2014-11" db="EMBL/GenBank/DDBJ databases">
        <authorList>
            <person name="Amaro Gonzalez C."/>
        </authorList>
    </citation>
    <scope>NUCLEOTIDE SEQUENCE</scope>
</reference>
<evidence type="ECO:0000313" key="1">
    <source>
        <dbReference type="EMBL" id="JAH59707.1"/>
    </source>
</evidence>
<sequence>MNEHKVHTENGFFKHKVIFQVFPFMLVCMGPDSRVRQTSQLVLHVFSWEPKSIEFLA</sequence>
<dbReference type="AlphaFoldDB" id="A0A0E9U1T0"/>
<proteinExistence type="predicted"/>
<reference evidence="1" key="2">
    <citation type="journal article" date="2015" name="Fish Shellfish Immunol.">
        <title>Early steps in the European eel (Anguilla anguilla)-Vibrio vulnificus interaction in the gills: Role of the RtxA13 toxin.</title>
        <authorList>
            <person name="Callol A."/>
            <person name="Pajuelo D."/>
            <person name="Ebbesson L."/>
            <person name="Teles M."/>
            <person name="MacKenzie S."/>
            <person name="Amaro C."/>
        </authorList>
    </citation>
    <scope>NUCLEOTIDE SEQUENCE</scope>
</reference>
<accession>A0A0E9U1T0</accession>